<keyword evidence="8 19" id="KW-0805">Transcription regulation</keyword>
<dbReference type="UniPathway" id="UPA00261">
    <property type="reaction ID" value="UER00373"/>
</dbReference>
<dbReference type="GO" id="GO:1901363">
    <property type="term" value="F:heterocyclic compound binding"/>
    <property type="evidence" value="ECO:0007669"/>
    <property type="project" value="UniProtKB-ARBA"/>
</dbReference>
<evidence type="ECO:0000256" key="14">
    <source>
        <dbReference type="ARBA" id="ARBA00048142"/>
    </source>
</evidence>
<evidence type="ECO:0000259" key="22">
    <source>
        <dbReference type="Pfam" id="PF01619"/>
    </source>
</evidence>
<dbReference type="PIRSF" id="PIRSF000197">
    <property type="entry name" value="Bifunct_PutA"/>
    <property type="match status" value="1"/>
</dbReference>
<keyword evidence="13" id="KW-0511">Multifunctional enzyme</keyword>
<keyword evidence="4 19" id="KW-0678">Repressor</keyword>
<keyword evidence="7 19" id="KW-0560">Oxidoreductase</keyword>
<dbReference type="FunFam" id="3.40.605.10:FF:000017">
    <property type="entry name" value="Bifunctional protein PutA"/>
    <property type="match status" value="1"/>
</dbReference>
<dbReference type="GO" id="GO:0043168">
    <property type="term" value="F:anion binding"/>
    <property type="evidence" value="ECO:0007669"/>
    <property type="project" value="UniProtKB-ARBA"/>
</dbReference>
<dbReference type="GO" id="GO:0000976">
    <property type="term" value="F:transcription cis-regulatory region binding"/>
    <property type="evidence" value="ECO:0007669"/>
    <property type="project" value="UniProtKB-ARBA"/>
</dbReference>
<evidence type="ECO:0000256" key="2">
    <source>
        <dbReference type="ARBA" id="ARBA00004739"/>
    </source>
</evidence>
<dbReference type="Pfam" id="PF14850">
    <property type="entry name" value="Pro_dh-DNA_bdg"/>
    <property type="match status" value="1"/>
</dbReference>
<feature type="domain" description="Proline utilization A proline dehydrogenase N-terminal" evidence="24">
    <location>
        <begin position="91"/>
        <end position="138"/>
    </location>
</feature>
<dbReference type="Pfam" id="PF18327">
    <property type="entry name" value="PRODH"/>
    <property type="match status" value="1"/>
</dbReference>
<dbReference type="CDD" id="cd07125">
    <property type="entry name" value="ALDH_PutA-P5CDH"/>
    <property type="match status" value="1"/>
</dbReference>
<comment type="pathway">
    <text evidence="2 19">Amino-acid degradation; L-proline degradation into L-glutamate; L-glutamate from L-proline: step 1/2.</text>
</comment>
<dbReference type="EC" id="1.5.5.2" evidence="19"/>
<dbReference type="InterPro" id="IPR016160">
    <property type="entry name" value="Ald_DH_CS_CYS"/>
</dbReference>
<evidence type="ECO:0000256" key="9">
    <source>
        <dbReference type="ARBA" id="ARBA00023027"/>
    </source>
</evidence>
<dbReference type="InterPro" id="IPR016162">
    <property type="entry name" value="Ald_DH_N"/>
</dbReference>
<dbReference type="InterPro" id="IPR002872">
    <property type="entry name" value="Proline_DH_dom"/>
</dbReference>
<evidence type="ECO:0000313" key="27">
    <source>
        <dbReference type="Proteomes" id="UP000501237"/>
    </source>
</evidence>
<evidence type="ECO:0000256" key="5">
    <source>
        <dbReference type="ARBA" id="ARBA00022630"/>
    </source>
</evidence>
<dbReference type="InterPro" id="IPR048798">
    <property type="entry name" value="PutA_RHH"/>
</dbReference>
<evidence type="ECO:0000256" key="19">
    <source>
        <dbReference type="PIRNR" id="PIRNR000197"/>
    </source>
</evidence>
<proteinExistence type="inferred from homology"/>
<dbReference type="InterPro" id="IPR013321">
    <property type="entry name" value="Arc_rbn_hlx_hlx"/>
</dbReference>
<dbReference type="NCBIfam" id="NF008869">
    <property type="entry name" value="PRK11904.1"/>
    <property type="match status" value="1"/>
</dbReference>
<dbReference type="SUPFAM" id="SSF51730">
    <property type="entry name" value="FAD-linked oxidoreductase"/>
    <property type="match status" value="1"/>
</dbReference>
<evidence type="ECO:0000256" key="1">
    <source>
        <dbReference type="ARBA" id="ARBA00001974"/>
    </source>
</evidence>
<dbReference type="InterPro" id="IPR024089">
    <property type="entry name" value="PRODH_PutA_dom_I/II"/>
</dbReference>
<dbReference type="FunFam" id="1.20.5.460:FF:000001">
    <property type="entry name" value="Bifunctional protein PutA"/>
    <property type="match status" value="1"/>
</dbReference>
<dbReference type="FunFam" id="1.20.5.550:FF:000001">
    <property type="entry name" value="Bifunctional protein PutA"/>
    <property type="match status" value="1"/>
</dbReference>
<feature type="domain" description="PutA RHH" evidence="25">
    <location>
        <begin position="12"/>
        <end position="43"/>
    </location>
</feature>
<dbReference type="InterPro" id="IPR041349">
    <property type="entry name" value="PRODH"/>
</dbReference>
<dbReference type="InterPro" id="IPR025703">
    <property type="entry name" value="Bifunct_PutA"/>
</dbReference>
<dbReference type="InterPro" id="IPR015590">
    <property type="entry name" value="Aldehyde_DH_dom"/>
</dbReference>
<organism evidence="26 27">
    <name type="scientific">Metapseudomonas otitidis</name>
    <dbReference type="NCBI Taxonomy" id="319939"/>
    <lineage>
        <taxon>Bacteria</taxon>
        <taxon>Pseudomonadati</taxon>
        <taxon>Pseudomonadota</taxon>
        <taxon>Gammaproteobacteria</taxon>
        <taxon>Pseudomonadales</taxon>
        <taxon>Pseudomonadaceae</taxon>
        <taxon>Metapseudomonas</taxon>
    </lineage>
</organism>
<dbReference type="Proteomes" id="UP000501237">
    <property type="component" value="Chromosome"/>
</dbReference>
<dbReference type="FunFam" id="3.20.20.220:FF:000004">
    <property type="entry name" value="Bifunctional protein PutA"/>
    <property type="match status" value="1"/>
</dbReference>
<dbReference type="Pfam" id="PF21775">
    <property type="entry name" value="PutA_1st"/>
    <property type="match status" value="1"/>
</dbReference>
<dbReference type="InterPro" id="IPR029041">
    <property type="entry name" value="FAD-linked_oxidoreductase-like"/>
</dbReference>
<evidence type="ECO:0000256" key="6">
    <source>
        <dbReference type="ARBA" id="ARBA00022827"/>
    </source>
</evidence>
<evidence type="ECO:0000256" key="18">
    <source>
        <dbReference type="ARBA" id="ARBA00060911"/>
    </source>
</evidence>
<evidence type="ECO:0000256" key="16">
    <source>
        <dbReference type="ARBA" id="ARBA00053944"/>
    </source>
</evidence>
<evidence type="ECO:0000256" key="10">
    <source>
        <dbReference type="ARBA" id="ARBA00023062"/>
    </source>
</evidence>
<dbReference type="PANTHER" id="PTHR42862">
    <property type="entry name" value="DELTA-1-PYRROLINE-5-CARBOXYLATE DEHYDROGENASE 1, ISOFORM A-RELATED"/>
    <property type="match status" value="1"/>
</dbReference>
<dbReference type="Gene3D" id="3.20.20.220">
    <property type="match status" value="1"/>
</dbReference>
<evidence type="ECO:0000259" key="23">
    <source>
        <dbReference type="Pfam" id="PF14850"/>
    </source>
</evidence>
<dbReference type="GO" id="GO:0009898">
    <property type="term" value="C:cytoplasmic side of plasma membrane"/>
    <property type="evidence" value="ECO:0007669"/>
    <property type="project" value="TreeGrafter"/>
</dbReference>
<keyword evidence="6 19" id="KW-0274">FAD</keyword>
<evidence type="ECO:0000256" key="15">
    <source>
        <dbReference type="ARBA" id="ARBA00048779"/>
    </source>
</evidence>
<keyword evidence="10 19" id="KW-0642">Proline metabolism</keyword>
<evidence type="ECO:0000256" key="4">
    <source>
        <dbReference type="ARBA" id="ARBA00022491"/>
    </source>
</evidence>
<reference evidence="26 27" key="1">
    <citation type="journal article" date="2020" name="Microbiol. Resour. Announc.">
        <title>Complete genome sequence of Pseudomonas otitidis strain MrB4, isolated from Lake Biwa in Japan.</title>
        <authorList>
            <person name="Miyazaki K."/>
            <person name="Hase E."/>
            <person name="Maruya T."/>
        </authorList>
    </citation>
    <scope>NUCLEOTIDE SEQUENCE [LARGE SCALE GENOMIC DNA]</scope>
    <source>
        <strain evidence="26 27">MrB4</strain>
    </source>
</reference>
<evidence type="ECO:0000259" key="25">
    <source>
        <dbReference type="Pfam" id="PF21775"/>
    </source>
</evidence>
<evidence type="ECO:0000256" key="8">
    <source>
        <dbReference type="ARBA" id="ARBA00023015"/>
    </source>
</evidence>
<gene>
    <name evidence="26" type="ORF">PtoMrB4_20240</name>
</gene>
<dbReference type="Pfam" id="PF00171">
    <property type="entry name" value="Aldedh"/>
    <property type="match status" value="1"/>
</dbReference>
<dbReference type="GO" id="GO:0001217">
    <property type="term" value="F:DNA-binding transcription repressor activity"/>
    <property type="evidence" value="ECO:0007669"/>
    <property type="project" value="UniProtKB-ARBA"/>
</dbReference>
<dbReference type="EMBL" id="AP022642">
    <property type="protein sequence ID" value="BCA28047.1"/>
    <property type="molecule type" value="Genomic_DNA"/>
</dbReference>
<evidence type="ECO:0000256" key="13">
    <source>
        <dbReference type="ARBA" id="ARBA00023268"/>
    </source>
</evidence>
<evidence type="ECO:0000313" key="26">
    <source>
        <dbReference type="EMBL" id="BCA28047.1"/>
    </source>
</evidence>
<comment type="similarity">
    <text evidence="18 19">In the C-terminal section; belongs to the aldehyde dehydrogenase family.</text>
</comment>
<dbReference type="GeneID" id="57397247"/>
<dbReference type="EC" id="1.2.1.88" evidence="19"/>
<dbReference type="InterPro" id="IPR024082">
    <property type="entry name" value="PRODH_PutA_dom_II"/>
</dbReference>
<dbReference type="Gene3D" id="1.10.1220.10">
    <property type="entry name" value="Met repressor-like"/>
    <property type="match status" value="1"/>
</dbReference>
<evidence type="ECO:0000256" key="20">
    <source>
        <dbReference type="PIRSR" id="PIRSR000197-1"/>
    </source>
</evidence>
<dbReference type="Gene3D" id="1.20.5.550">
    <property type="entry name" value="Single Helix bin"/>
    <property type="match status" value="1"/>
</dbReference>
<feature type="domain" description="Proline dehydrogenase PutA" evidence="23">
    <location>
        <begin position="150"/>
        <end position="261"/>
    </location>
</feature>
<dbReference type="PANTHER" id="PTHR42862:SF1">
    <property type="entry name" value="DELTA-1-PYRROLINE-5-CARBOXYLATE DEHYDROGENASE 2, ISOFORM A-RELATED"/>
    <property type="match status" value="1"/>
</dbReference>
<keyword evidence="12 19" id="KW-0804">Transcription</keyword>
<comment type="pathway">
    <text evidence="3 19">Amino-acid degradation; L-proline degradation into L-glutamate; L-glutamate from L-proline: step 2/2.</text>
</comment>
<feature type="domain" description="Proline dehydrogenase" evidence="22">
    <location>
        <begin position="271"/>
        <end position="571"/>
    </location>
</feature>
<dbReference type="InterPro" id="IPR050485">
    <property type="entry name" value="Proline_metab_enzyme"/>
</dbReference>
<comment type="cofactor">
    <cofactor evidence="1 19">
        <name>FAD</name>
        <dbReference type="ChEBI" id="CHEBI:57692"/>
    </cofactor>
</comment>
<dbReference type="KEGG" id="poj:PtoMrB4_20240"/>
<feature type="active site" evidence="20">
    <location>
        <position position="919"/>
    </location>
</feature>
<dbReference type="FunFam" id="3.40.309.10:FF:000005">
    <property type="entry name" value="1-pyrroline-5-carboxylate dehydrogenase 1"/>
    <property type="match status" value="1"/>
</dbReference>
<keyword evidence="9 19" id="KW-0520">NAD</keyword>
<feature type="active site" evidence="20">
    <location>
        <position position="885"/>
    </location>
</feature>
<dbReference type="SUPFAM" id="SSF53720">
    <property type="entry name" value="ALDH-like"/>
    <property type="match status" value="1"/>
</dbReference>
<protein>
    <recommendedName>
        <fullName evidence="19">Bifunctional protein PutA</fullName>
    </recommendedName>
    <domain>
        <recommendedName>
            <fullName evidence="19">Proline dehydrogenase</fullName>
            <ecNumber evidence="19">1.5.5.2</ecNumber>
        </recommendedName>
        <alternativeName>
            <fullName evidence="19">Proline oxidase</fullName>
        </alternativeName>
    </domain>
    <domain>
        <recommendedName>
            <fullName evidence="19">Delta-1-pyrroline-5-carboxylate dehydrogenase</fullName>
            <shortName evidence="19">P5C dehydrogenase</shortName>
            <ecNumber evidence="19">1.2.1.88</ecNumber>
        </recommendedName>
        <alternativeName>
            <fullName evidence="19">L-glutamate gamma-semialdehyde dehydrogenase</fullName>
        </alternativeName>
    </domain>
</protein>
<keyword evidence="11 19" id="KW-0238">DNA-binding</keyword>
<evidence type="ECO:0000259" key="21">
    <source>
        <dbReference type="Pfam" id="PF00171"/>
    </source>
</evidence>
<dbReference type="InterPro" id="IPR005933">
    <property type="entry name" value="PutA_C"/>
</dbReference>
<accession>A0A679GMY9</accession>
<comment type="similarity">
    <text evidence="17 19">In the N-terminal section; belongs to the proline dehydrogenase family.</text>
</comment>
<dbReference type="SUPFAM" id="SSF47598">
    <property type="entry name" value="Ribbon-helix-helix"/>
    <property type="match status" value="1"/>
</dbReference>
<dbReference type="Gene3D" id="1.20.5.460">
    <property type="entry name" value="Single helix bin"/>
    <property type="match status" value="1"/>
</dbReference>
<evidence type="ECO:0000259" key="24">
    <source>
        <dbReference type="Pfam" id="PF18327"/>
    </source>
</evidence>
<name>A0A679GMY9_9GAMM</name>
<evidence type="ECO:0000256" key="7">
    <source>
        <dbReference type="ARBA" id="ARBA00023002"/>
    </source>
</evidence>
<keyword evidence="5 19" id="KW-0285">Flavoprotein</keyword>
<dbReference type="GO" id="GO:0004657">
    <property type="term" value="F:proline dehydrogenase activity"/>
    <property type="evidence" value="ECO:0007669"/>
    <property type="project" value="UniProtKB-UniRule"/>
</dbReference>
<dbReference type="InterPro" id="IPR016163">
    <property type="entry name" value="Ald_DH_C"/>
</dbReference>
<dbReference type="Pfam" id="PF01619">
    <property type="entry name" value="Pro_dh"/>
    <property type="match status" value="1"/>
</dbReference>
<dbReference type="InterPro" id="IPR010985">
    <property type="entry name" value="Ribbon_hlx_hlx"/>
</dbReference>
<comment type="catalytic activity">
    <reaction evidence="15 19">
        <text>L-proline + a quinone = (S)-1-pyrroline-5-carboxylate + a quinol + H(+)</text>
        <dbReference type="Rhea" id="RHEA:23784"/>
        <dbReference type="ChEBI" id="CHEBI:15378"/>
        <dbReference type="ChEBI" id="CHEBI:17388"/>
        <dbReference type="ChEBI" id="CHEBI:24646"/>
        <dbReference type="ChEBI" id="CHEBI:60039"/>
        <dbReference type="ChEBI" id="CHEBI:132124"/>
        <dbReference type="EC" id="1.5.5.2"/>
    </reaction>
</comment>
<evidence type="ECO:0000256" key="11">
    <source>
        <dbReference type="ARBA" id="ARBA00023125"/>
    </source>
</evidence>
<sequence>MATTTTLGVKLDEATRERLKEAARRIDRTPHWLIKQAIYSYLETLESGTTLPELQSIAARLAEGDSEAVEALLDPVYQPFLEFAESILPQSVLRAAITAAYRRPEEEVVPMLLEQARLPAEMAEATYKLAYGIAEKLRNQKSAGGRAGLVQGLLQEFSLSSQEGVALMCLAEALLRIPDKGTRDALIRDKISNGNWQQHLGQSPSMFVNAASWGLLITGKLVSTHNEAGLSSSLNRIIGKSGEPLIRKGVDMAMRLMGEQFVTGETIAEALANANKFESKGFRYSYDMLGEAALTEEDAQRYYASYEQAIHSIGKASHGRGIYEGPGISIKLSALHPRYSRAQYERVMDELYPRVLALTLLAKQYDIGLNIDAEEADRLEISLDLLERMCFEPGLKGWNGIGFVIQAYQKRCPYVIDYVIDLARRSRHRLMIRLVKGAYWDSEIKRAQVDGLEGFPVYTRKVYTDVSYVACARKLLAVPDAIYPQFATHNAHTLSAIYHIAGQNYYPGQYEFQCLHGMGEPLYEQVVGKIADGKLNRPCRIYAPVGTHETLLAYLVRRLLENGANTSFVNRIADSSISIKQLVEDPVASIEAMAAAEGTLGKPHPRIPLPRDLYGAGRVNSSGIDLANEHRLGSLSSALLGSGHADWRARPMLGCPVSEGESLPVLNPADRRDVVGHVQNASLEDVGNAVLASLTAAPIWQATPPVERAAALDRAADLMEAEIQPLMGLLCREAGKTFANAIAEVREAVDFLRYYAAQARHDFANDSHRPLGPVVCISPWNFPLAIFTGQVVAALAAGNTVLAKPAEQTPLVAAQAVRILLQAGIPEGAVQLLPGEGHTVGAALVNDERVKGVMFTGSTEVAGILARNVAGRLDAQGRPIPLIAETGGQNAMIVDSSALLEQVVNDVVASAFDSAGQRCSALRVLCLQEDVADRALEMLKGAMAECRLGNPDNIIVDIGPVIDAEAKAGIDRHIEAMRKKGRHVYQVARTEGDVMSRGTFVMPTLIELEGLDELEREVFGPVLHVLRYKRENLDQLLDQINATGYGLTLGVHTRIDETIAKVVDKAHAGNLYVNRNMVGAVVGVQPFGGEGLSGTGPKAGGPLYMYRLLATRPDDAVTRTFQRLDEQQADAGLRTLQEERQDKPLAALKEWAAKEGRGELASLCDRFAELSQSGLSRTLPGPTGERNTYLLLPRENVLGLADDEADLLVQLAGALSVGNRVVWQDGEVTKALRAKLPKAVQSRIQLVADWKSEDVAFDAVLHHGDSDQLREICQQVAARKGAIIGVQGLSRGETAVPLERLLIERSLSVNTAAAGGNASLMTIG</sequence>
<dbReference type="CDD" id="cd22233">
    <property type="entry name" value="RHH_CopAso-like"/>
    <property type="match status" value="1"/>
</dbReference>
<evidence type="ECO:0000256" key="3">
    <source>
        <dbReference type="ARBA" id="ARBA00004786"/>
    </source>
</evidence>
<feature type="domain" description="Aldehyde dehydrogenase" evidence="21">
    <location>
        <begin position="659"/>
        <end position="1104"/>
    </location>
</feature>
<comment type="function">
    <text evidence="16">Oxidizes proline to glutamate for use as a carbon and nitrogen source and also function as a transcriptional repressor of the put operon.</text>
</comment>
<comment type="catalytic activity">
    <reaction evidence="14 19">
        <text>L-glutamate 5-semialdehyde + NAD(+) + H2O = L-glutamate + NADH + 2 H(+)</text>
        <dbReference type="Rhea" id="RHEA:30235"/>
        <dbReference type="ChEBI" id="CHEBI:15377"/>
        <dbReference type="ChEBI" id="CHEBI:15378"/>
        <dbReference type="ChEBI" id="CHEBI:29985"/>
        <dbReference type="ChEBI" id="CHEBI:57540"/>
        <dbReference type="ChEBI" id="CHEBI:57945"/>
        <dbReference type="ChEBI" id="CHEBI:58066"/>
        <dbReference type="EC" id="1.2.1.88"/>
    </reaction>
</comment>
<dbReference type="NCBIfam" id="TIGR01238">
    <property type="entry name" value="D1pyr5carbox3"/>
    <property type="match status" value="1"/>
</dbReference>
<evidence type="ECO:0000256" key="12">
    <source>
        <dbReference type="ARBA" id="ARBA00023163"/>
    </source>
</evidence>
<evidence type="ECO:0000256" key="17">
    <source>
        <dbReference type="ARBA" id="ARBA00060889"/>
    </source>
</evidence>
<dbReference type="NCBIfam" id="NF008772">
    <property type="entry name" value="PRK11809.1"/>
    <property type="match status" value="1"/>
</dbReference>
<dbReference type="InterPro" id="IPR016161">
    <property type="entry name" value="Ald_DH/histidinol_DH"/>
</dbReference>
<dbReference type="GO" id="GO:0010133">
    <property type="term" value="P:L-proline catabolic process to L-glutamate"/>
    <property type="evidence" value="ECO:0007669"/>
    <property type="project" value="UniProtKB-UniRule"/>
</dbReference>
<dbReference type="Gene3D" id="3.40.309.10">
    <property type="entry name" value="Aldehyde Dehydrogenase, Chain A, domain 2"/>
    <property type="match status" value="1"/>
</dbReference>
<dbReference type="PROSITE" id="PS00070">
    <property type="entry name" value="ALDEHYDE_DEHYDR_CYS"/>
    <property type="match status" value="1"/>
</dbReference>
<dbReference type="InterPro" id="IPR024090">
    <property type="entry name" value="PRODH_PutA_dom_I"/>
</dbReference>
<dbReference type="GO" id="GO:0003842">
    <property type="term" value="F:L-glutamate gamma-semialdehyde dehydrogenase activity"/>
    <property type="evidence" value="ECO:0007669"/>
    <property type="project" value="UniProtKB-UniRule"/>
</dbReference>
<dbReference type="RefSeq" id="WP_172433169.1">
    <property type="nucleotide sequence ID" value="NZ_AP022642.1"/>
</dbReference>
<dbReference type="Gene3D" id="3.40.605.10">
    <property type="entry name" value="Aldehyde Dehydrogenase, Chain A, domain 1"/>
    <property type="match status" value="1"/>
</dbReference>
<dbReference type="SUPFAM" id="SSF81935">
    <property type="entry name" value="N-terminal domain of bifunctional PutA protein"/>
    <property type="match status" value="1"/>
</dbReference>